<name>A0A0F7SVZ6_PHARH</name>
<feature type="compositionally biased region" description="Polar residues" evidence="1">
    <location>
        <begin position="101"/>
        <end position="122"/>
    </location>
</feature>
<evidence type="ECO:0000313" key="2">
    <source>
        <dbReference type="EMBL" id="CED84889.1"/>
    </source>
</evidence>
<dbReference type="AlphaFoldDB" id="A0A0F7SVZ6"/>
<proteinExistence type="predicted"/>
<sequence length="600" mass="65711">MPFRSTLGHPSVIFSSAEPSRPFSGSSSDPLAILRPKSSSLFERVSQKPKQLTHRRSVIGNFFSALTPQNELTKMISMSSMAEVRGGQEVKLRDRKRRNSSADFSSSNPTKTSSVFSGSRHLSFNKGPRNKLTVNSASASASLFFGSSDEEEDERSSSMPRVRFADISVTTMATTTIKLPLDNLDFTQAIRSSLERIVGKNQRERESREQQARLVSTGPYLRSAHVLTQSSSPLTFDRTFSSPNPSTSSPPQVVKSHRGSYYDQELAALCATWDQSYRFFEESQTVDDVIYQPLRSSIDVTNLKQGHESFTALRGQAPGASSINTEICDEDEPLSKGDSARSSVELGEPFVENHKSSSSSCSSLDISNIIMPVSCEPAPGISTTSLSGPITPLFSDEPPTPALSTGCSSVQSNDHIRSPNSVFEYPFLSAEPKLSSQSPPRPPRSQATINKKAPPMTSTPARLLLDTFEEQENVQHVAHPTSQPWIDTDRSLPLISMVGKDSNLDYYPCQNGPVDVHRKIRASAPSPSPGRAAAGVALAFLTVDEPLSEGPIRSRRSEGKLRASYLRIKGGKEKETVDHKETRKRKGPRRDVAWGARAME</sequence>
<organism evidence="2">
    <name type="scientific">Phaffia rhodozyma</name>
    <name type="common">Yeast</name>
    <name type="synonym">Xanthophyllomyces dendrorhous</name>
    <dbReference type="NCBI Taxonomy" id="264483"/>
    <lineage>
        <taxon>Eukaryota</taxon>
        <taxon>Fungi</taxon>
        <taxon>Dikarya</taxon>
        <taxon>Basidiomycota</taxon>
        <taxon>Agaricomycotina</taxon>
        <taxon>Tremellomycetes</taxon>
        <taxon>Cystofilobasidiales</taxon>
        <taxon>Mrakiaceae</taxon>
        <taxon>Phaffia</taxon>
    </lineage>
</organism>
<feature type="region of interest" description="Disordered" evidence="1">
    <location>
        <begin position="85"/>
        <end position="131"/>
    </location>
</feature>
<feature type="region of interest" description="Disordered" evidence="1">
    <location>
        <begin position="549"/>
        <end position="600"/>
    </location>
</feature>
<feature type="compositionally biased region" description="Low complexity" evidence="1">
    <location>
        <begin position="241"/>
        <end position="251"/>
    </location>
</feature>
<reference evidence="2" key="1">
    <citation type="submission" date="2014-08" db="EMBL/GenBank/DDBJ databases">
        <authorList>
            <person name="Sharma Rahul"/>
            <person name="Thines Marco"/>
        </authorList>
    </citation>
    <scope>NUCLEOTIDE SEQUENCE</scope>
</reference>
<feature type="region of interest" description="Disordered" evidence="1">
    <location>
        <begin position="234"/>
        <end position="256"/>
    </location>
</feature>
<protein>
    <submittedName>
        <fullName evidence="2">Uncharacterized protein</fullName>
    </submittedName>
</protein>
<dbReference type="EMBL" id="LN483166">
    <property type="protein sequence ID" value="CED84889.1"/>
    <property type="molecule type" value="Genomic_DNA"/>
</dbReference>
<feature type="region of interest" description="Disordered" evidence="1">
    <location>
        <begin position="431"/>
        <end position="458"/>
    </location>
</feature>
<accession>A0A0F7SVZ6</accession>
<evidence type="ECO:0000256" key="1">
    <source>
        <dbReference type="SAM" id="MobiDB-lite"/>
    </source>
</evidence>
<feature type="compositionally biased region" description="Basic and acidic residues" evidence="1">
    <location>
        <begin position="570"/>
        <end position="581"/>
    </location>
</feature>